<dbReference type="OrthoDB" id="10358679at2759"/>
<proteinExistence type="predicted"/>
<gene>
    <name evidence="2" type="ORF">POCTA_138.1.T0800132</name>
</gene>
<evidence type="ECO:0000313" key="3">
    <source>
        <dbReference type="Proteomes" id="UP000683925"/>
    </source>
</evidence>
<name>A0A8S1WB47_PAROT</name>
<organism evidence="2 3">
    <name type="scientific">Paramecium octaurelia</name>
    <dbReference type="NCBI Taxonomy" id="43137"/>
    <lineage>
        <taxon>Eukaryota</taxon>
        <taxon>Sar</taxon>
        <taxon>Alveolata</taxon>
        <taxon>Ciliophora</taxon>
        <taxon>Intramacronucleata</taxon>
        <taxon>Oligohymenophorea</taxon>
        <taxon>Peniculida</taxon>
        <taxon>Parameciidae</taxon>
        <taxon>Paramecium</taxon>
    </lineage>
</organism>
<sequence length="123" mass="14695">MPMLILLPIISILNFIEQLQLNLQDSNLVLKKNINSKLKVNRQYYLITFVTFLLWNMNSQLIIERLFYAVYCLLLALNKKNEDISSSQQFQFTEQDVTEAYNRFFNVWQFIEDLLVDTQTFKS</sequence>
<protein>
    <submittedName>
        <fullName evidence="2">Uncharacterized protein</fullName>
    </submittedName>
</protein>
<evidence type="ECO:0000313" key="2">
    <source>
        <dbReference type="EMBL" id="CAD8183066.1"/>
    </source>
</evidence>
<evidence type="ECO:0000256" key="1">
    <source>
        <dbReference type="SAM" id="SignalP"/>
    </source>
</evidence>
<accession>A0A8S1WB47</accession>
<reference evidence="2" key="1">
    <citation type="submission" date="2021-01" db="EMBL/GenBank/DDBJ databases">
        <authorList>
            <consortium name="Genoscope - CEA"/>
            <person name="William W."/>
        </authorList>
    </citation>
    <scope>NUCLEOTIDE SEQUENCE</scope>
</reference>
<dbReference type="Proteomes" id="UP000683925">
    <property type="component" value="Unassembled WGS sequence"/>
</dbReference>
<keyword evidence="3" id="KW-1185">Reference proteome</keyword>
<feature type="signal peptide" evidence="1">
    <location>
        <begin position="1"/>
        <end position="18"/>
    </location>
</feature>
<dbReference type="AlphaFoldDB" id="A0A8S1WB47"/>
<keyword evidence="1" id="KW-0732">Signal</keyword>
<feature type="chain" id="PRO_5035788741" evidence="1">
    <location>
        <begin position="19"/>
        <end position="123"/>
    </location>
</feature>
<dbReference type="EMBL" id="CAJJDP010000079">
    <property type="protein sequence ID" value="CAD8183066.1"/>
    <property type="molecule type" value="Genomic_DNA"/>
</dbReference>
<comment type="caution">
    <text evidence="2">The sequence shown here is derived from an EMBL/GenBank/DDBJ whole genome shotgun (WGS) entry which is preliminary data.</text>
</comment>